<evidence type="ECO:0000256" key="3">
    <source>
        <dbReference type="ARBA" id="ARBA00009253"/>
    </source>
</evidence>
<dbReference type="InterPro" id="IPR023319">
    <property type="entry name" value="Tex-like_HTH_dom_sf"/>
</dbReference>
<dbReference type="FunFam" id="1.10.150.850:FF:000001">
    <property type="entry name" value="Transcription elongation factor spt6"/>
    <property type="match status" value="1"/>
</dbReference>
<dbReference type="InterPro" id="IPR028231">
    <property type="entry name" value="Spt6_YqgF"/>
</dbReference>
<dbReference type="InterPro" id="IPR041692">
    <property type="entry name" value="HHH_9"/>
</dbReference>
<dbReference type="EMBL" id="KN837119">
    <property type="protein sequence ID" value="KIJ44055.1"/>
    <property type="molecule type" value="Genomic_DNA"/>
</dbReference>
<dbReference type="Gene3D" id="1.10.3500.10">
    <property type="entry name" value="Tex N-terminal region-like"/>
    <property type="match status" value="1"/>
</dbReference>
<sequence>MVSDDSSEEPEEDEDEERKVREGFIADDDEVEEEDSDEEEKRRKKKKKRRHHREREEEELEEDDLELLEENTGNRYTRRSKLTRLRRGRDEESLPDEEENEPAKDLDDQFSDDDDLGDHRKTSANIWDEREQYDDDELSDFIEDDLDAEAGVTLGEEEREARRKARLEEKKALQKALSRPDMVGIDANAWDEIFEVFGDGTDYDWALEDDDAMALDDASIKPEIKYQDVFEPSEIRDRLLTEDDDWIRIKDIPERMQLVNSTLSESATIANNPAFDRSDLTAASEWVALRISQRIENEFFLPGSKYSDLLRNLILAVQTSLDYMLCQNLEVPYIWTHRRDYISYFDPNGIRGATTVELLTRDELWRIYTLGQKYRAFFERKKQLETTFTRLNVSDEYFESDIRQAIDSIEVVADAAEWLTMKYKDQKTDANALHFHDDAEPEERKMKMPSRISAYELAKKTPVARLAKDFGLAPHNIVQNFFADRKRTFPEDPDLPPMAYAEQYTDMDTTRGLPVEDILKRARMIIATEIGKDPLLRKEIRAWFKINALISVLPTERGITKIDDHHKYYNFKYLKDKPFSTMTDSPQFLHILAAEAEHLVTIDIHLSPDKQHGFEQKLVDAYSSDSYSDTAKAWNEQRAEVVREAMEKYLLPCGSKWAREWLREQVEDYLAAACGDVLEERINVQPYHAPHTEKGDVPSVLAVSWGKGDPQTDATFFVFMDDAGRLREHLKLDNLSDEDNVKELQDLLERRSPDVVVVGGFSGNTIKLYDKVKTLVSGEESVTRAPHGSGAWNTGASNSWGGTGGGGGDWNDSNQGANSWGANTAGPSDSSGNKRRDIPVIYVHDDSARIYQHSKRAADEFSALTQVAKYCVGLARFTQSPLNEYAALGKDLTAITYDEDSQQLIPKEKLLMSLERALVNVVNAVGVDINRAVNDPYCQLLLPYISGLGPRKAQVLIKKIVKLGGSLVNREQFIKNGLLTTQVYMNAAGFLRIRQDSDIRSIRKQDVEVGDPLDDTRVHPEDYELARKMATDALEYDEDDIHEPSHVVSEIMHDKDNVSKLDELNLDDFAVNMYETNKELKRHTLNVIKEELLHPFRDPRKEFRLPEPWGILTMLTGETHRTLRVGLIVSAVVVRINKSWIVVRLDSGIEGIINAKYLSDQQDIAPDRAVKKGQTVQGVIIQVNVGQFQVEMSSRPTDIREGDASFRRVKIDQDYYDVLRAQKDQELLARKKRREVEQGRRIIKHPDFHNFNSQQAEQYLANMQRGDVVIRPSSKGPNHIAVTWKVDDGLYQHIDVIDENADHTTNTVGNSLVINNGRTKQVFSDLDELIVNYVKAMARKTEELMSHEKFKPGTEDELHAYLKNFVTMNPNKSVYAFGLNRKKPGHFNLCFLANKGAAIQTWPVRVSNESYFLFDTEVPSVPSLCDAFKYRHIHETQNASAMASGSKTPYGGRTPGGRTPGGRTPAIGRTPGHTTPGHQSVRVPGAAPPYGQVHPSRAAMIQNAPPGWGQSSGGGGQW</sequence>
<dbReference type="InterPro" id="IPR023323">
    <property type="entry name" value="Tex-like_dom_sf"/>
</dbReference>
<evidence type="ECO:0000313" key="15">
    <source>
        <dbReference type="EMBL" id="KIJ44055.1"/>
    </source>
</evidence>
<dbReference type="SUPFAM" id="SSF158832">
    <property type="entry name" value="Tex N-terminal region-like"/>
    <property type="match status" value="1"/>
</dbReference>
<dbReference type="InterPro" id="IPR037027">
    <property type="entry name" value="YqgF/RNaseH-like_dom_sf"/>
</dbReference>
<dbReference type="Pfam" id="PF22706">
    <property type="entry name" value="Tex_central_region"/>
    <property type="match status" value="1"/>
</dbReference>
<dbReference type="InterPro" id="IPR035018">
    <property type="entry name" value="Spt6_SH2_C"/>
</dbReference>
<dbReference type="FunFam" id="3.30.505.10:FF:000056">
    <property type="entry name" value="Transcription elongation factor Spt6"/>
    <property type="match status" value="1"/>
</dbReference>
<dbReference type="GO" id="GO:0034728">
    <property type="term" value="P:nucleosome organization"/>
    <property type="evidence" value="ECO:0007669"/>
    <property type="project" value="TreeGrafter"/>
</dbReference>
<feature type="region of interest" description="Disordered" evidence="12">
    <location>
        <begin position="1439"/>
        <end position="1465"/>
    </location>
</feature>
<evidence type="ECO:0000256" key="11">
    <source>
        <dbReference type="PROSITE-ProRule" id="PRU00191"/>
    </source>
</evidence>
<dbReference type="SUPFAM" id="SSF55550">
    <property type="entry name" value="SH2 domain"/>
    <property type="match status" value="1"/>
</dbReference>
<comment type="function">
    <text evidence="9">Histone H3-H4 chaperone that plays a role in maintenance of chromatin structure during RNA polymerase II transcription elongation thereby repressing transcription initiation from cryptic promoters. Mediates the reassembly of nucleosomes onto the promoters of at least a selected set of genes during repression; the nucleosome reassembly is essential for transcriptional repression. Essential for viability.</text>
</comment>
<dbReference type="Pfam" id="PF14633">
    <property type="entry name" value="SH2_2"/>
    <property type="match status" value="1"/>
</dbReference>
<dbReference type="Pfam" id="PF14639">
    <property type="entry name" value="YqgF"/>
    <property type="match status" value="2"/>
</dbReference>
<dbReference type="Pfam" id="PF14635">
    <property type="entry name" value="HHH_7"/>
    <property type="match status" value="1"/>
</dbReference>
<dbReference type="InterPro" id="IPR036860">
    <property type="entry name" value="SH2_dom_sf"/>
</dbReference>
<dbReference type="PANTHER" id="PTHR10145">
    <property type="entry name" value="TRANSCRIPTION ELONGATION FACTOR SPT6"/>
    <property type="match status" value="1"/>
</dbReference>
<dbReference type="Gene3D" id="3.30.420.140">
    <property type="entry name" value="YqgF/RNase H-like domain"/>
    <property type="match status" value="1"/>
</dbReference>
<dbReference type="GO" id="GO:0003677">
    <property type="term" value="F:DNA binding"/>
    <property type="evidence" value="ECO:0007669"/>
    <property type="project" value="InterPro"/>
</dbReference>
<dbReference type="GO" id="GO:0005694">
    <property type="term" value="C:chromosome"/>
    <property type="evidence" value="ECO:0007669"/>
    <property type="project" value="UniProtKB-SubCell"/>
</dbReference>
<evidence type="ECO:0000256" key="6">
    <source>
        <dbReference type="ARBA" id="ARBA00022999"/>
    </source>
</evidence>
<dbReference type="Gene3D" id="3.30.505.10">
    <property type="entry name" value="SH2 domain"/>
    <property type="match status" value="2"/>
</dbReference>
<dbReference type="InterPro" id="IPR049540">
    <property type="entry name" value="Spt6-like_S1"/>
</dbReference>
<proteinExistence type="inferred from homology"/>
<dbReference type="SMART" id="SM00316">
    <property type="entry name" value="S1"/>
    <property type="match status" value="1"/>
</dbReference>
<dbReference type="PIRSF" id="PIRSF036947">
    <property type="entry name" value="Spt6"/>
    <property type="match status" value="1"/>
</dbReference>
<evidence type="ECO:0000259" key="14">
    <source>
        <dbReference type="PROSITE" id="PS50126"/>
    </source>
</evidence>
<evidence type="ECO:0000256" key="12">
    <source>
        <dbReference type="SAM" id="MobiDB-lite"/>
    </source>
</evidence>
<dbReference type="InterPro" id="IPR035019">
    <property type="entry name" value="Spt6_SH2_N"/>
</dbReference>
<dbReference type="CDD" id="cd00164">
    <property type="entry name" value="S1_like"/>
    <property type="match status" value="1"/>
</dbReference>
<comment type="subcellular location">
    <subcellularLocation>
        <location evidence="2">Chromosome</location>
    </subcellularLocation>
    <subcellularLocation>
        <location evidence="1 10">Nucleus</location>
    </subcellularLocation>
</comment>
<feature type="compositionally biased region" description="Acidic residues" evidence="12">
    <location>
        <begin position="1"/>
        <end position="16"/>
    </location>
</feature>
<dbReference type="HOGENOM" id="CLU_001680_0_1_1"/>
<dbReference type="SMART" id="SM00252">
    <property type="entry name" value="SH2"/>
    <property type="match status" value="1"/>
</dbReference>
<keyword evidence="6 11" id="KW-0727">SH2 domain</keyword>
<keyword evidence="16" id="KW-1185">Reference proteome</keyword>
<evidence type="ECO:0000256" key="5">
    <source>
        <dbReference type="ARBA" id="ARBA00022454"/>
    </source>
</evidence>
<keyword evidence="5" id="KW-0158">Chromosome</keyword>
<comment type="function">
    <text evidence="10">Plays a role in maintenance of chromatin structure during RNA polymerase II transcription elongation thereby repressing transcription initiation from cryptic promoters. Mediates the reassembly of nucleosomes onto the promoters of at least a selected set of genes during repression; the nucleosome reassembly is essential for transcriptional repression.</text>
</comment>
<dbReference type="InterPro" id="IPR012340">
    <property type="entry name" value="NA-bd_OB-fold"/>
</dbReference>
<dbReference type="InterPro" id="IPR012337">
    <property type="entry name" value="RNaseH-like_sf"/>
</dbReference>
<feature type="domain" description="S1 motif" evidence="14">
    <location>
        <begin position="1126"/>
        <end position="1195"/>
    </location>
</feature>
<feature type="compositionally biased region" description="Basic residues" evidence="12">
    <location>
        <begin position="76"/>
        <end position="87"/>
    </location>
</feature>
<dbReference type="InterPro" id="IPR055179">
    <property type="entry name" value="Tex-like_central_region"/>
</dbReference>
<gene>
    <name evidence="15" type="ORF">M422DRAFT_60198</name>
</gene>
<evidence type="ECO:0000256" key="4">
    <source>
        <dbReference type="ARBA" id="ARBA00020248"/>
    </source>
</evidence>
<dbReference type="Pfam" id="PF21710">
    <property type="entry name" value="Spt6_S1"/>
    <property type="match status" value="1"/>
</dbReference>
<dbReference type="InterPro" id="IPR000980">
    <property type="entry name" value="SH2"/>
</dbReference>
<evidence type="ECO:0000256" key="9">
    <source>
        <dbReference type="ARBA" id="ARBA00093389"/>
    </source>
</evidence>
<evidence type="ECO:0000259" key="13">
    <source>
        <dbReference type="PROSITE" id="PS50001"/>
    </source>
</evidence>
<name>A0A0C9VYG9_SPHS4</name>
<accession>A0A0C9VYG9</accession>
<comment type="similarity">
    <text evidence="3 10">Belongs to the SPT6 family.</text>
</comment>
<dbReference type="PROSITE" id="PS50126">
    <property type="entry name" value="S1"/>
    <property type="match status" value="1"/>
</dbReference>
<dbReference type="InterPro" id="IPR017072">
    <property type="entry name" value="TF_Spt6"/>
</dbReference>
<dbReference type="SUPFAM" id="SSF50249">
    <property type="entry name" value="Nucleic acid-binding proteins"/>
    <property type="match status" value="1"/>
</dbReference>
<feature type="region of interest" description="Disordered" evidence="12">
    <location>
        <begin position="1"/>
        <end position="134"/>
    </location>
</feature>
<organism evidence="15 16">
    <name type="scientific">Sphaerobolus stellatus (strain SS14)</name>
    <dbReference type="NCBI Taxonomy" id="990650"/>
    <lineage>
        <taxon>Eukaryota</taxon>
        <taxon>Fungi</taxon>
        <taxon>Dikarya</taxon>
        <taxon>Basidiomycota</taxon>
        <taxon>Agaricomycotina</taxon>
        <taxon>Agaricomycetes</taxon>
        <taxon>Phallomycetidae</taxon>
        <taxon>Geastrales</taxon>
        <taxon>Sphaerobolaceae</taxon>
        <taxon>Sphaerobolus</taxon>
    </lineage>
</organism>
<feature type="compositionally biased region" description="Basic residues" evidence="12">
    <location>
        <begin position="42"/>
        <end position="53"/>
    </location>
</feature>
<dbReference type="PANTHER" id="PTHR10145:SF6">
    <property type="entry name" value="TRANSCRIPTION ELONGATION FACTOR SPT6"/>
    <property type="match status" value="1"/>
</dbReference>
<feature type="region of interest" description="Disordered" evidence="12">
    <location>
        <begin position="783"/>
        <end position="835"/>
    </location>
</feature>
<dbReference type="Pfam" id="PF17674">
    <property type="entry name" value="HHH_9"/>
    <property type="match status" value="1"/>
</dbReference>
<dbReference type="SUPFAM" id="SSF53098">
    <property type="entry name" value="Ribonuclease H-like"/>
    <property type="match status" value="1"/>
</dbReference>
<dbReference type="Pfam" id="PF14641">
    <property type="entry name" value="HTH_44"/>
    <property type="match status" value="1"/>
</dbReference>
<feature type="compositionally biased region" description="Acidic residues" evidence="12">
    <location>
        <begin position="25"/>
        <end position="38"/>
    </location>
</feature>
<dbReference type="Gene3D" id="1.10.150.850">
    <property type="entry name" value="Spt6, helix-hairpin-helix domain"/>
    <property type="match status" value="1"/>
</dbReference>
<dbReference type="Gene3D" id="2.40.50.140">
    <property type="entry name" value="Nucleic acid-binding proteins"/>
    <property type="match status" value="1"/>
</dbReference>
<dbReference type="Proteomes" id="UP000054279">
    <property type="component" value="Unassembled WGS sequence"/>
</dbReference>
<evidence type="ECO:0000313" key="16">
    <source>
        <dbReference type="Proteomes" id="UP000054279"/>
    </source>
</evidence>
<feature type="domain" description="SH2" evidence="13">
    <location>
        <begin position="1243"/>
        <end position="1348"/>
    </location>
</feature>
<dbReference type="InterPro" id="IPR028088">
    <property type="entry name" value="Spt6_HTH_DNA-bd_dom"/>
</dbReference>
<dbReference type="OrthoDB" id="995477at2759"/>
<dbReference type="InterPro" id="IPR042066">
    <property type="entry name" value="Spt6_death-like"/>
</dbReference>
<dbReference type="SUPFAM" id="SSF47781">
    <property type="entry name" value="RuvA domain 2-like"/>
    <property type="match status" value="2"/>
</dbReference>
<evidence type="ECO:0000256" key="7">
    <source>
        <dbReference type="ARBA" id="ARBA00023163"/>
    </source>
</evidence>
<dbReference type="Gene3D" id="1.10.10.2740">
    <property type="entry name" value="Spt6, Death-like domain"/>
    <property type="match status" value="1"/>
</dbReference>
<feature type="compositionally biased region" description="Acidic residues" evidence="12">
    <location>
        <begin position="56"/>
        <end position="69"/>
    </location>
</feature>
<evidence type="ECO:0000256" key="1">
    <source>
        <dbReference type="ARBA" id="ARBA00004123"/>
    </source>
</evidence>
<dbReference type="InterPro" id="IPR032706">
    <property type="entry name" value="Spt6_HHH"/>
</dbReference>
<feature type="compositionally biased region" description="Polar residues" evidence="12">
    <location>
        <begin position="817"/>
        <end position="831"/>
    </location>
</feature>
<dbReference type="InterPro" id="IPR035420">
    <property type="entry name" value="Spt6_SH2"/>
</dbReference>
<dbReference type="FunFam" id="1.10.10.2740:FF:000002">
    <property type="entry name" value="Transcription elongation factor Spt6"/>
    <property type="match status" value="1"/>
</dbReference>
<keyword evidence="8 10" id="KW-0539">Nucleus</keyword>
<dbReference type="CDD" id="cd09918">
    <property type="entry name" value="SH2_Nterm_SPT6_like"/>
    <property type="match status" value="1"/>
</dbReference>
<dbReference type="InterPro" id="IPR003029">
    <property type="entry name" value="S1_domain"/>
</dbReference>
<dbReference type="InterPro" id="IPR028083">
    <property type="entry name" value="Spt6_acidic_N_dom"/>
</dbReference>
<protein>
    <recommendedName>
        <fullName evidence="4 10">Transcription elongation factor Spt6</fullName>
    </recommendedName>
</protein>
<dbReference type="InterPro" id="IPR010994">
    <property type="entry name" value="RuvA_2-like"/>
</dbReference>
<dbReference type="CDD" id="cd09928">
    <property type="entry name" value="SH2_Cterm_SPT6_like"/>
    <property type="match status" value="1"/>
</dbReference>
<evidence type="ECO:0000256" key="2">
    <source>
        <dbReference type="ARBA" id="ARBA00004286"/>
    </source>
</evidence>
<keyword evidence="7 10" id="KW-0804">Transcription</keyword>
<dbReference type="PROSITE" id="PS50001">
    <property type="entry name" value="SH2"/>
    <property type="match status" value="1"/>
</dbReference>
<dbReference type="GO" id="GO:0042393">
    <property type="term" value="F:histone binding"/>
    <property type="evidence" value="ECO:0007669"/>
    <property type="project" value="TreeGrafter"/>
</dbReference>
<dbReference type="Gene3D" id="1.10.10.650">
    <property type="entry name" value="RuvA domain 2-like"/>
    <property type="match status" value="1"/>
</dbReference>
<dbReference type="Pfam" id="PF14632">
    <property type="entry name" value="SPT6_acidic"/>
    <property type="match status" value="1"/>
</dbReference>
<dbReference type="GO" id="GO:0008023">
    <property type="term" value="C:transcription elongation factor complex"/>
    <property type="evidence" value="ECO:0007669"/>
    <property type="project" value="TreeGrafter"/>
</dbReference>
<evidence type="ECO:0000256" key="8">
    <source>
        <dbReference type="ARBA" id="ARBA00023242"/>
    </source>
</evidence>
<dbReference type="GO" id="GO:0031491">
    <property type="term" value="F:nucleosome binding"/>
    <property type="evidence" value="ECO:0007669"/>
    <property type="project" value="TreeGrafter"/>
</dbReference>
<evidence type="ECO:0000256" key="10">
    <source>
        <dbReference type="PIRNR" id="PIRNR036947"/>
    </source>
</evidence>
<dbReference type="GO" id="GO:0140673">
    <property type="term" value="P:transcription elongation-coupled chromatin remodeling"/>
    <property type="evidence" value="ECO:0007669"/>
    <property type="project" value="InterPro"/>
</dbReference>
<reference evidence="15 16" key="1">
    <citation type="submission" date="2014-06" db="EMBL/GenBank/DDBJ databases">
        <title>Evolutionary Origins and Diversification of the Mycorrhizal Mutualists.</title>
        <authorList>
            <consortium name="DOE Joint Genome Institute"/>
            <consortium name="Mycorrhizal Genomics Consortium"/>
            <person name="Kohler A."/>
            <person name="Kuo A."/>
            <person name="Nagy L.G."/>
            <person name="Floudas D."/>
            <person name="Copeland A."/>
            <person name="Barry K.W."/>
            <person name="Cichocki N."/>
            <person name="Veneault-Fourrey C."/>
            <person name="LaButti K."/>
            <person name="Lindquist E.A."/>
            <person name="Lipzen A."/>
            <person name="Lundell T."/>
            <person name="Morin E."/>
            <person name="Murat C."/>
            <person name="Riley R."/>
            <person name="Ohm R."/>
            <person name="Sun H."/>
            <person name="Tunlid A."/>
            <person name="Henrissat B."/>
            <person name="Grigoriev I.V."/>
            <person name="Hibbett D.S."/>
            <person name="Martin F."/>
        </authorList>
    </citation>
    <scope>NUCLEOTIDE SEQUENCE [LARGE SCALE GENOMIC DNA]</scope>
    <source>
        <strain evidence="15 16">SS14</strain>
    </source>
</reference>